<evidence type="ECO:0000313" key="1">
    <source>
        <dbReference type="Ensembl" id="ENSMSIP00000021524.1"/>
    </source>
</evidence>
<proteinExistence type="predicted"/>
<accession>A0A8C6HIM7</accession>
<dbReference type="Proteomes" id="UP000694415">
    <property type="component" value="Unplaced"/>
</dbReference>
<name>A0A8C6HIM7_MUSSI</name>
<reference evidence="1" key="2">
    <citation type="submission" date="2025-09" db="UniProtKB">
        <authorList>
            <consortium name="Ensembl"/>
        </authorList>
    </citation>
    <scope>IDENTIFICATION</scope>
</reference>
<organism evidence="1 2">
    <name type="scientific">Mus spicilegus</name>
    <name type="common">Mound-building mouse</name>
    <dbReference type="NCBI Taxonomy" id="10103"/>
    <lineage>
        <taxon>Eukaryota</taxon>
        <taxon>Metazoa</taxon>
        <taxon>Chordata</taxon>
        <taxon>Craniata</taxon>
        <taxon>Vertebrata</taxon>
        <taxon>Euteleostomi</taxon>
        <taxon>Mammalia</taxon>
        <taxon>Eutheria</taxon>
        <taxon>Euarchontoglires</taxon>
        <taxon>Glires</taxon>
        <taxon>Rodentia</taxon>
        <taxon>Myomorpha</taxon>
        <taxon>Muroidea</taxon>
        <taxon>Muridae</taxon>
        <taxon>Murinae</taxon>
        <taxon>Mus</taxon>
        <taxon>Mus</taxon>
    </lineage>
</organism>
<evidence type="ECO:0000313" key="2">
    <source>
        <dbReference type="Proteomes" id="UP000694415"/>
    </source>
</evidence>
<dbReference type="AlphaFoldDB" id="A0A8C6HIM7"/>
<sequence>MNTEAGKDMKHGCDLCCVTCASADGLQGSSSQGTDLFRHYQQHIQEENKKKNKKDQDSCEGLAFMDRGREKPETLSISSFLVFSSHI</sequence>
<dbReference type="Ensembl" id="ENSMSIT00000027128.1">
    <property type="protein sequence ID" value="ENSMSIP00000021524.1"/>
    <property type="gene ID" value="ENSMSIG00000018266.1"/>
</dbReference>
<reference evidence="1" key="1">
    <citation type="submission" date="2025-08" db="UniProtKB">
        <authorList>
            <consortium name="Ensembl"/>
        </authorList>
    </citation>
    <scope>IDENTIFICATION</scope>
</reference>
<protein>
    <submittedName>
        <fullName evidence="1">Uncharacterized protein</fullName>
    </submittedName>
</protein>
<keyword evidence="2" id="KW-1185">Reference proteome</keyword>